<dbReference type="GO" id="GO:0035556">
    <property type="term" value="P:intracellular signal transduction"/>
    <property type="evidence" value="ECO:0007669"/>
    <property type="project" value="InterPro"/>
</dbReference>
<feature type="transmembrane region" description="Helical" evidence="6">
    <location>
        <begin position="203"/>
        <end position="226"/>
    </location>
</feature>
<feature type="transmembrane region" description="Helical" evidence="6">
    <location>
        <begin position="337"/>
        <end position="357"/>
    </location>
</feature>
<organism evidence="8 9">
    <name type="scientific">Pinctada imbricata</name>
    <name type="common">Atlantic pearl-oyster</name>
    <name type="synonym">Pinctada martensii</name>
    <dbReference type="NCBI Taxonomy" id="66713"/>
    <lineage>
        <taxon>Eukaryota</taxon>
        <taxon>Metazoa</taxon>
        <taxon>Spiralia</taxon>
        <taxon>Lophotrochozoa</taxon>
        <taxon>Mollusca</taxon>
        <taxon>Bivalvia</taxon>
        <taxon>Autobranchia</taxon>
        <taxon>Pteriomorphia</taxon>
        <taxon>Pterioida</taxon>
        <taxon>Pterioidea</taxon>
        <taxon>Pteriidae</taxon>
        <taxon>Pinctada</taxon>
    </lineage>
</organism>
<feature type="transmembrane region" description="Helical" evidence="6">
    <location>
        <begin position="706"/>
        <end position="729"/>
    </location>
</feature>
<accession>A0AA89CAM4</accession>
<dbReference type="PANTHER" id="PTHR22829:SF5">
    <property type="entry name" value="INTEGRAL MEMBRANE PROTEIN GPR155"/>
    <property type="match status" value="1"/>
</dbReference>
<feature type="transmembrane region" description="Helical" evidence="6">
    <location>
        <begin position="409"/>
        <end position="427"/>
    </location>
</feature>
<dbReference type="SMART" id="SM00049">
    <property type="entry name" value="DEP"/>
    <property type="match status" value="1"/>
</dbReference>
<evidence type="ECO:0000256" key="3">
    <source>
        <dbReference type="ARBA" id="ARBA00022989"/>
    </source>
</evidence>
<dbReference type="AlphaFoldDB" id="A0AA89CAM4"/>
<evidence type="ECO:0000313" key="8">
    <source>
        <dbReference type="EMBL" id="KAK3108383.1"/>
    </source>
</evidence>
<comment type="subcellular location">
    <subcellularLocation>
        <location evidence="1">Membrane</location>
        <topology evidence="1">Multi-pass membrane protein</topology>
    </subcellularLocation>
</comment>
<feature type="transmembrane region" description="Helical" evidence="6">
    <location>
        <begin position="377"/>
        <end position="397"/>
    </location>
</feature>
<comment type="caution">
    <text evidence="8">The sequence shown here is derived from an EMBL/GenBank/DDBJ whole genome shotgun (WGS) entry which is preliminary data.</text>
</comment>
<feature type="transmembrane region" description="Helical" evidence="6">
    <location>
        <begin position="27"/>
        <end position="45"/>
    </location>
</feature>
<evidence type="ECO:0000256" key="4">
    <source>
        <dbReference type="ARBA" id="ARBA00023136"/>
    </source>
</evidence>
<gene>
    <name evidence="8" type="ORF">FSP39_006715</name>
</gene>
<dbReference type="PROSITE" id="PS50186">
    <property type="entry name" value="DEP"/>
    <property type="match status" value="1"/>
</dbReference>
<dbReference type="SUPFAM" id="SSF46785">
    <property type="entry name" value="Winged helix' DNA-binding domain"/>
    <property type="match status" value="1"/>
</dbReference>
<dbReference type="Pfam" id="PF00610">
    <property type="entry name" value="DEP"/>
    <property type="match status" value="1"/>
</dbReference>
<dbReference type="InterPro" id="IPR004776">
    <property type="entry name" value="Mem_transp_PIN-like"/>
</dbReference>
<dbReference type="InterPro" id="IPR036388">
    <property type="entry name" value="WH-like_DNA-bd_sf"/>
</dbReference>
<keyword evidence="3 6" id="KW-1133">Transmembrane helix</keyword>
<evidence type="ECO:0000313" key="9">
    <source>
        <dbReference type="Proteomes" id="UP001186944"/>
    </source>
</evidence>
<name>A0AA89CAM4_PINIB</name>
<feature type="region of interest" description="Disordered" evidence="5">
    <location>
        <begin position="626"/>
        <end position="646"/>
    </location>
</feature>
<evidence type="ECO:0000256" key="1">
    <source>
        <dbReference type="ARBA" id="ARBA00004141"/>
    </source>
</evidence>
<keyword evidence="9" id="KW-1185">Reference proteome</keyword>
<evidence type="ECO:0000256" key="5">
    <source>
        <dbReference type="SAM" id="MobiDB-lite"/>
    </source>
</evidence>
<dbReference type="Gene3D" id="1.10.10.10">
    <property type="entry name" value="Winged helix-like DNA-binding domain superfamily/Winged helix DNA-binding domain"/>
    <property type="match status" value="1"/>
</dbReference>
<dbReference type="GO" id="GO:0016020">
    <property type="term" value="C:membrane"/>
    <property type="evidence" value="ECO:0007669"/>
    <property type="project" value="UniProtKB-SubCell"/>
</dbReference>
<dbReference type="GO" id="GO:0055085">
    <property type="term" value="P:transmembrane transport"/>
    <property type="evidence" value="ECO:0007669"/>
    <property type="project" value="InterPro"/>
</dbReference>
<feature type="transmembrane region" description="Helical" evidence="6">
    <location>
        <begin position="267"/>
        <end position="290"/>
    </location>
</feature>
<proteinExistence type="predicted"/>
<protein>
    <recommendedName>
        <fullName evidence="7">DEP domain-containing protein</fullName>
    </recommendedName>
</protein>
<sequence>MAVNSTIPAINISGNTVPPPSVSIDNLTPAIAQCFVIILTGYLAGRLNLISSSQGKGIGTFVSTFSLPALLFKNMCILNFGQVDWYFLAGILIAKSAVFLFVATVTLVAKRPLNFGYAGLFGIFVTQSNDFALGYPILQALYEESHPEYLKYIYLIAPISIVFLNPIGFTMLEIQKRKTIIAEASSSSEGQRSTSMLSMGFHVIKGVITNPIVFMTLIGIVGNFIFKENIPYILSNILDVLGNAFSATALFYLGLSMVGKIQGQIGIGLIVPLLLIGVKALILPLVTWEIVSALEGLSGKNGTEPDAKSMFGFLYGTFPTAPSVFLYASHYSTAADFVAFGMVVGTFLSAPLMFVSAKMMTVVVVSELDYKSLLVETSFDTSIISIVSSVWVILILILSRRARSIPHQFLISLIFCHLLSCVGMVLYDGRESHKKSWIHYLQFSMILIGTLGARCWSAILAVTLYFLHCRSLCFVLRLKWILYITGFGIPVFCTGMLYLLGTHHMEDEIDPAFHYGTDQSLLSLFILLLCTIVIIVSLILKQRNHRDYVRVPTRNPTDEEDIEETFSDSQSLQRSGRKVKGQRHRAKISKCREKDSKNNHASTCVNCDQGCVGESIEDIVPYPTETENLLSDTNSSRSSSSDDVSQTENLETCTYGTCSREQRRKCAGLLRSYHSTTLSVQTEDTDEVMVQQPRRKSSDAYQTSRFIVLLVIQQFSMFVGLFLCMWRLFNKGVSGIYVEIQFLDTVFNYGQGFVILAVFGFDTKFIVMPFIKRWRRFVYGVEVIHLPNKSDLDDETIHVCDQFVKYHKEHCASQIVKDHSYHLREYKQVFTGIEMCDWLIEVGLAHDRGEAVAYGKTLLIGQIICHVTKEHNFHDMPYFYKFVDSEES</sequence>
<feature type="transmembrane region" description="Helical" evidence="6">
    <location>
        <begin position="521"/>
        <end position="540"/>
    </location>
</feature>
<dbReference type="InterPro" id="IPR036390">
    <property type="entry name" value="WH_DNA-bd_sf"/>
</dbReference>
<feature type="transmembrane region" description="Helical" evidence="6">
    <location>
        <begin position="749"/>
        <end position="767"/>
    </location>
</feature>
<evidence type="ECO:0000256" key="6">
    <source>
        <dbReference type="SAM" id="Phobius"/>
    </source>
</evidence>
<feature type="transmembrane region" description="Helical" evidence="6">
    <location>
        <begin position="115"/>
        <end position="137"/>
    </location>
</feature>
<feature type="domain" description="DEP" evidence="7">
    <location>
        <begin position="826"/>
        <end position="884"/>
    </location>
</feature>
<feature type="transmembrane region" description="Helical" evidence="6">
    <location>
        <begin position="439"/>
        <end position="468"/>
    </location>
</feature>
<dbReference type="InterPro" id="IPR000591">
    <property type="entry name" value="DEP_dom"/>
</dbReference>
<dbReference type="SUPFAM" id="SSF81321">
    <property type="entry name" value="Family A G protein-coupled receptor-like"/>
    <property type="match status" value="1"/>
</dbReference>
<reference evidence="8" key="1">
    <citation type="submission" date="2019-08" db="EMBL/GenBank/DDBJ databases">
        <title>The improved chromosome-level genome for the pearl oyster Pinctada fucata martensii using PacBio sequencing and Hi-C.</title>
        <authorList>
            <person name="Zheng Z."/>
        </authorList>
    </citation>
    <scope>NUCLEOTIDE SEQUENCE</scope>
    <source>
        <strain evidence="8">ZZ-2019</strain>
        <tissue evidence="8">Adductor muscle</tissue>
    </source>
</reference>
<dbReference type="GO" id="GO:0030514">
    <property type="term" value="P:negative regulation of BMP signaling pathway"/>
    <property type="evidence" value="ECO:0007669"/>
    <property type="project" value="TreeGrafter"/>
</dbReference>
<dbReference type="EMBL" id="VSWD01000001">
    <property type="protein sequence ID" value="KAK3108383.1"/>
    <property type="molecule type" value="Genomic_DNA"/>
</dbReference>
<dbReference type="InterPro" id="IPR051832">
    <property type="entry name" value="mTOR-Rac_regulators"/>
</dbReference>
<dbReference type="Pfam" id="PF03547">
    <property type="entry name" value="Mem_trans"/>
    <property type="match status" value="1"/>
</dbReference>
<feature type="transmembrane region" description="Helical" evidence="6">
    <location>
        <begin position="480"/>
        <end position="501"/>
    </location>
</feature>
<keyword evidence="4 6" id="KW-0472">Membrane</keyword>
<dbReference type="Gene3D" id="1.20.1070.10">
    <property type="entry name" value="Rhodopsin 7-helix transmembrane proteins"/>
    <property type="match status" value="1"/>
</dbReference>
<evidence type="ECO:0000256" key="2">
    <source>
        <dbReference type="ARBA" id="ARBA00022692"/>
    </source>
</evidence>
<dbReference type="Proteomes" id="UP001186944">
    <property type="component" value="Unassembled WGS sequence"/>
</dbReference>
<dbReference type="PANTHER" id="PTHR22829">
    <property type="entry name" value="DEP DOMAIN PROTEIN"/>
    <property type="match status" value="1"/>
</dbReference>
<feature type="transmembrane region" description="Helical" evidence="6">
    <location>
        <begin position="57"/>
        <end position="80"/>
    </location>
</feature>
<keyword evidence="2 6" id="KW-0812">Transmembrane</keyword>
<evidence type="ECO:0000259" key="7">
    <source>
        <dbReference type="PROSITE" id="PS50186"/>
    </source>
</evidence>
<feature type="region of interest" description="Disordered" evidence="5">
    <location>
        <begin position="559"/>
        <end position="581"/>
    </location>
</feature>
<feature type="transmembrane region" description="Helical" evidence="6">
    <location>
        <begin position="232"/>
        <end position="255"/>
    </location>
</feature>
<feature type="compositionally biased region" description="Low complexity" evidence="5">
    <location>
        <begin position="631"/>
        <end position="644"/>
    </location>
</feature>
<feature type="transmembrane region" description="Helical" evidence="6">
    <location>
        <begin position="149"/>
        <end position="172"/>
    </location>
</feature>
<feature type="transmembrane region" description="Helical" evidence="6">
    <location>
        <begin position="86"/>
        <end position="108"/>
    </location>
</feature>
<feature type="transmembrane region" description="Helical" evidence="6">
    <location>
        <begin position="310"/>
        <end position="328"/>
    </location>
</feature>